<dbReference type="EnsemblMetazoa" id="PHUM299220-RA">
    <property type="protein sequence ID" value="PHUM299220-PA"/>
    <property type="gene ID" value="PHUM299220"/>
</dbReference>
<evidence type="ECO:0000259" key="4">
    <source>
        <dbReference type="PROSITE" id="PS51228"/>
    </source>
</evidence>
<keyword evidence="1" id="KW-0007">Acetylation</keyword>
<evidence type="ECO:0000313" key="7">
    <source>
        <dbReference type="Proteomes" id="UP000009046"/>
    </source>
</evidence>
<dbReference type="InParanoid" id="E0VM10"/>
<dbReference type="InterPro" id="IPR035984">
    <property type="entry name" value="Acyl-CoA-binding_sf"/>
</dbReference>
<evidence type="ECO:0008006" key="8">
    <source>
        <dbReference type="Google" id="ProtNLM"/>
    </source>
</evidence>
<dbReference type="OMA" id="SYSIWRS"/>
<dbReference type="InterPro" id="IPR014352">
    <property type="entry name" value="FERM/acyl-CoA-bd_prot_sf"/>
</dbReference>
<dbReference type="InterPro" id="IPR036598">
    <property type="entry name" value="GOLD_dom_sf"/>
</dbReference>
<dbReference type="SUPFAM" id="SSF47027">
    <property type="entry name" value="Acyl-CoA binding protein"/>
    <property type="match status" value="1"/>
</dbReference>
<dbReference type="Pfam" id="PF00887">
    <property type="entry name" value="ACBP"/>
    <property type="match status" value="1"/>
</dbReference>
<feature type="domain" description="GOLD" evidence="3">
    <location>
        <begin position="293"/>
        <end position="502"/>
    </location>
</feature>
<dbReference type="GO" id="GO:0000062">
    <property type="term" value="F:fatty-acyl-CoA binding"/>
    <property type="evidence" value="ECO:0007669"/>
    <property type="project" value="InterPro"/>
</dbReference>
<dbReference type="EMBL" id="DS235286">
    <property type="protein sequence ID" value="EEB14416.1"/>
    <property type="molecule type" value="Genomic_DNA"/>
</dbReference>
<dbReference type="STRING" id="121224.E0VM10"/>
<dbReference type="EMBL" id="AAZO01003470">
    <property type="status" value="NOT_ANNOTATED_CDS"/>
    <property type="molecule type" value="Genomic_DNA"/>
</dbReference>
<dbReference type="OrthoDB" id="5839451at2759"/>
<organism>
    <name type="scientific">Pediculus humanus subsp. corporis</name>
    <name type="common">Body louse</name>
    <dbReference type="NCBI Taxonomy" id="121224"/>
    <lineage>
        <taxon>Eukaryota</taxon>
        <taxon>Metazoa</taxon>
        <taxon>Ecdysozoa</taxon>
        <taxon>Arthropoda</taxon>
        <taxon>Hexapoda</taxon>
        <taxon>Insecta</taxon>
        <taxon>Pterygota</taxon>
        <taxon>Neoptera</taxon>
        <taxon>Paraneoptera</taxon>
        <taxon>Psocodea</taxon>
        <taxon>Troctomorpha</taxon>
        <taxon>Phthiraptera</taxon>
        <taxon>Anoplura</taxon>
        <taxon>Pediculidae</taxon>
        <taxon>Pediculus</taxon>
    </lineage>
</organism>
<dbReference type="InterPro" id="IPR009038">
    <property type="entry name" value="GOLD_dom"/>
</dbReference>
<evidence type="ECO:0000313" key="6">
    <source>
        <dbReference type="EnsemblMetazoa" id="PHUM299220-PA"/>
    </source>
</evidence>
<feature type="coiled-coil region" evidence="2">
    <location>
        <begin position="153"/>
        <end position="198"/>
    </location>
</feature>
<gene>
    <name evidence="6" type="primary">8229788</name>
    <name evidence="5" type="ORF">Phum_PHUM299220</name>
</gene>
<accession>E0VM10</accession>
<reference evidence="6" key="3">
    <citation type="submission" date="2020-05" db="UniProtKB">
        <authorList>
            <consortium name="EnsemblMetazoa"/>
        </authorList>
    </citation>
    <scope>IDENTIFICATION</scope>
    <source>
        <strain evidence="6">USDA</strain>
    </source>
</reference>
<evidence type="ECO:0000259" key="3">
    <source>
        <dbReference type="PROSITE" id="PS50866"/>
    </source>
</evidence>
<keyword evidence="2" id="KW-0175">Coiled coil</keyword>
<dbReference type="SUPFAM" id="SSF101576">
    <property type="entry name" value="Supernatant protein factor (SPF), C-terminal domain"/>
    <property type="match status" value="1"/>
</dbReference>
<dbReference type="PROSITE" id="PS51228">
    <property type="entry name" value="ACB_2"/>
    <property type="match status" value="1"/>
</dbReference>
<dbReference type="Gene3D" id="2.60.120.680">
    <property type="entry name" value="GOLD domain"/>
    <property type="match status" value="2"/>
</dbReference>
<evidence type="ECO:0000256" key="2">
    <source>
        <dbReference type="SAM" id="Coils"/>
    </source>
</evidence>
<dbReference type="FunCoup" id="E0VM10">
    <property type="interactions" value="1721"/>
</dbReference>
<sequence>MAEKCETVENLSNNVKNININNKTNENESLNKNVICENNDNNTEKWGIPLQDLYKLGLKFYKDKEGKAINLSYLNKLRLVALSQQVSQGPFNLKKASPLGVLDVIGRDRRDAWQSLGNMTKDEAMTEFIELLDKLCPLFKPFVEAQKTDIEEKAKFEEERKKQEMILEMARQEELKKAEEEKAIAEEKKRQIQDALNAHTFQPFKAYAEEQYPGNPEQQAILVRQLQEQHYQQYMQQLMQQQHQAVQTVNNSCTETESESGAVGVNENVDNVNELDDELPRISPPSMWTRKDIKDFKESIRKEGGDAIIKVGHGETVTVRVPTHEDGKCLFWEFATDSYDIGFGVYFEWTKSPTNQVSVHIQDSEDEDDDLEDDDDLDDDEVLKKIKKSKSINTQFYTQSHWHLLNEPKNIKRFWIPYIIADYSEFATCEDIEKGSKLNKLNDGKDKPLLSAIVPIYRRDCQDEVYAGSHVYPGEGVYLLKFDNSYSLWRNKFKFVDTKKKKSLEANQTR</sequence>
<dbReference type="PROSITE" id="PS50866">
    <property type="entry name" value="GOLD"/>
    <property type="match status" value="1"/>
</dbReference>
<dbReference type="AlphaFoldDB" id="E0VM10"/>
<dbReference type="GO" id="GO:0000139">
    <property type="term" value="C:Golgi membrane"/>
    <property type="evidence" value="ECO:0007669"/>
    <property type="project" value="TreeGrafter"/>
</dbReference>
<evidence type="ECO:0000313" key="5">
    <source>
        <dbReference type="EMBL" id="EEB14416.1"/>
    </source>
</evidence>
<proteinExistence type="predicted"/>
<dbReference type="GeneID" id="8229788"/>
<dbReference type="FunFam" id="2.60.120.680:FF:000011">
    <property type="entry name" value="Predicted protein"/>
    <property type="match status" value="1"/>
</dbReference>
<dbReference type="VEuPathDB" id="VectorBase:PHUM299220"/>
<dbReference type="InterPro" id="IPR052269">
    <property type="entry name" value="Golgi-PI4KB_interaction"/>
</dbReference>
<dbReference type="InterPro" id="IPR000582">
    <property type="entry name" value="Acyl-CoA-binding_protein"/>
</dbReference>
<name>E0VM10_PEDHC</name>
<keyword evidence="7" id="KW-1185">Reference proteome</keyword>
<dbReference type="HOGENOM" id="CLU_048443_0_0_1"/>
<reference evidence="5" key="2">
    <citation type="submission" date="2007-04" db="EMBL/GenBank/DDBJ databases">
        <title>The genome of the human body louse.</title>
        <authorList>
            <consortium name="The Human Body Louse Genome Consortium"/>
            <person name="Kirkness E."/>
            <person name="Walenz B."/>
            <person name="Hass B."/>
            <person name="Bruggner R."/>
            <person name="Strausberg R."/>
        </authorList>
    </citation>
    <scope>NUCLEOTIDE SEQUENCE</scope>
    <source>
        <strain evidence="5">USDA</strain>
    </source>
</reference>
<evidence type="ECO:0000256" key="1">
    <source>
        <dbReference type="ARBA" id="ARBA00022990"/>
    </source>
</evidence>
<dbReference type="Gene3D" id="1.20.80.10">
    <property type="match status" value="1"/>
</dbReference>
<reference evidence="5" key="1">
    <citation type="submission" date="2007-04" db="EMBL/GenBank/DDBJ databases">
        <title>Annotation of Pediculus humanus corporis strain USDA.</title>
        <authorList>
            <person name="Kirkness E."/>
            <person name="Hannick L."/>
            <person name="Hass B."/>
            <person name="Bruggner R."/>
            <person name="Lawson D."/>
            <person name="Bidwell S."/>
            <person name="Joardar V."/>
            <person name="Caler E."/>
            <person name="Walenz B."/>
            <person name="Inman J."/>
            <person name="Schobel S."/>
            <person name="Galinsky K."/>
            <person name="Amedeo P."/>
            <person name="Strausberg R."/>
        </authorList>
    </citation>
    <scope>NUCLEOTIDE SEQUENCE</scope>
    <source>
        <strain evidence="5">USDA</strain>
    </source>
</reference>
<dbReference type="PANTHER" id="PTHR22973">
    <property type="entry name" value="LD35087P"/>
    <property type="match status" value="1"/>
</dbReference>
<dbReference type="Pfam" id="PF13897">
    <property type="entry name" value="GOLD_2"/>
    <property type="match status" value="2"/>
</dbReference>
<protein>
    <recommendedName>
        <fullName evidence="8">Golgi resident protein GCP60</fullName>
    </recommendedName>
</protein>
<dbReference type="FunFam" id="1.20.80.10:FF:000017">
    <property type="entry name" value="Golgi resident protein GCP60"/>
    <property type="match status" value="1"/>
</dbReference>
<dbReference type="CTD" id="8229788"/>
<dbReference type="KEGG" id="phu:Phum_PHUM299220"/>
<dbReference type="eggNOG" id="KOG3878">
    <property type="taxonomic scope" value="Eukaryota"/>
</dbReference>
<feature type="domain" description="ACB" evidence="4">
    <location>
        <begin position="50"/>
        <end position="141"/>
    </location>
</feature>
<dbReference type="PANTHER" id="PTHR22973:SF12">
    <property type="entry name" value="LD35087P"/>
    <property type="match status" value="1"/>
</dbReference>
<dbReference type="RefSeq" id="XP_002427154.1">
    <property type="nucleotide sequence ID" value="XM_002427109.1"/>
</dbReference>
<dbReference type="Proteomes" id="UP000009046">
    <property type="component" value="Unassembled WGS sequence"/>
</dbReference>